<keyword evidence="3" id="KW-1185">Reference proteome</keyword>
<dbReference type="EMBL" id="BDGG01000001">
    <property type="protein sequence ID" value="GAU89248.1"/>
    <property type="molecule type" value="Genomic_DNA"/>
</dbReference>
<evidence type="ECO:0000313" key="2">
    <source>
        <dbReference type="EMBL" id="GAU89248.1"/>
    </source>
</evidence>
<feature type="region of interest" description="Disordered" evidence="1">
    <location>
        <begin position="1"/>
        <end position="29"/>
    </location>
</feature>
<sequence length="83" mass="9446">MKPEGITGAKRCRRQEWKRPRHPRGYPTLSRYRRTGASVARNDMSVHVQVHGNLSVVSSVIEVYLQEGVRWVEANFHATSGLS</sequence>
<dbReference type="AlphaFoldDB" id="A0A1D1USU1"/>
<protein>
    <submittedName>
        <fullName evidence="2">Uncharacterized protein</fullName>
    </submittedName>
</protein>
<dbReference type="Proteomes" id="UP000186922">
    <property type="component" value="Unassembled WGS sequence"/>
</dbReference>
<organism evidence="2 3">
    <name type="scientific">Ramazzottius varieornatus</name>
    <name type="common">Water bear</name>
    <name type="synonym">Tardigrade</name>
    <dbReference type="NCBI Taxonomy" id="947166"/>
    <lineage>
        <taxon>Eukaryota</taxon>
        <taxon>Metazoa</taxon>
        <taxon>Ecdysozoa</taxon>
        <taxon>Tardigrada</taxon>
        <taxon>Eutardigrada</taxon>
        <taxon>Parachela</taxon>
        <taxon>Hypsibioidea</taxon>
        <taxon>Ramazzottiidae</taxon>
        <taxon>Ramazzottius</taxon>
    </lineage>
</organism>
<reference evidence="2 3" key="1">
    <citation type="journal article" date="2016" name="Nat. Commun.">
        <title>Extremotolerant tardigrade genome and improved radiotolerance of human cultured cells by tardigrade-unique protein.</title>
        <authorList>
            <person name="Hashimoto T."/>
            <person name="Horikawa D.D."/>
            <person name="Saito Y."/>
            <person name="Kuwahara H."/>
            <person name="Kozuka-Hata H."/>
            <person name="Shin-I T."/>
            <person name="Minakuchi Y."/>
            <person name="Ohishi K."/>
            <person name="Motoyama A."/>
            <person name="Aizu T."/>
            <person name="Enomoto A."/>
            <person name="Kondo K."/>
            <person name="Tanaka S."/>
            <person name="Hara Y."/>
            <person name="Koshikawa S."/>
            <person name="Sagara H."/>
            <person name="Miura T."/>
            <person name="Yokobori S."/>
            <person name="Miyagawa K."/>
            <person name="Suzuki Y."/>
            <person name="Kubo T."/>
            <person name="Oyama M."/>
            <person name="Kohara Y."/>
            <person name="Fujiyama A."/>
            <person name="Arakawa K."/>
            <person name="Katayama T."/>
            <person name="Toyoda A."/>
            <person name="Kunieda T."/>
        </authorList>
    </citation>
    <scope>NUCLEOTIDE SEQUENCE [LARGE SCALE GENOMIC DNA]</scope>
    <source>
        <strain evidence="2 3">YOKOZUNA-1</strain>
    </source>
</reference>
<evidence type="ECO:0000256" key="1">
    <source>
        <dbReference type="SAM" id="MobiDB-lite"/>
    </source>
</evidence>
<evidence type="ECO:0000313" key="3">
    <source>
        <dbReference type="Proteomes" id="UP000186922"/>
    </source>
</evidence>
<name>A0A1D1USU1_RAMVA</name>
<accession>A0A1D1USU1</accession>
<comment type="caution">
    <text evidence="2">The sequence shown here is derived from an EMBL/GenBank/DDBJ whole genome shotgun (WGS) entry which is preliminary data.</text>
</comment>
<proteinExistence type="predicted"/>
<gene>
    <name evidence="2" type="primary">RvY_01820-1</name>
    <name evidence="2" type="synonym">RvY_01820.1</name>
    <name evidence="2" type="ORF">RvY_01820</name>
</gene>